<dbReference type="InterPro" id="IPR029056">
    <property type="entry name" value="Ribokinase-like"/>
</dbReference>
<feature type="non-terminal residue" evidence="1">
    <location>
        <position position="70"/>
    </location>
</feature>
<keyword evidence="1" id="KW-0808">Transferase</keyword>
<evidence type="ECO:0000313" key="1">
    <source>
        <dbReference type="EMBL" id="NVN13050.1"/>
    </source>
</evidence>
<keyword evidence="1" id="KW-0418">Kinase</keyword>
<dbReference type="PANTHER" id="PTHR46969:SF1">
    <property type="entry name" value="BIFUNCTIONAL PROTEIN HLDE"/>
    <property type="match status" value="1"/>
</dbReference>
<proteinExistence type="predicted"/>
<name>A0A7Y7J0A8_9PROT</name>
<sequence>MDFSAITVLCIGDVMLDRFVYGEMERISPEAPVPVLRLGRTREMPGGVGNVANNILSLGGRAILVGLVGA</sequence>
<evidence type="ECO:0000313" key="2">
    <source>
        <dbReference type="Proteomes" id="UP000534870"/>
    </source>
</evidence>
<protein>
    <submittedName>
        <fullName evidence="1">Bifunctional heptose 7-phosphate kinase/heptose 1-phosphate adenyltransferase</fullName>
    </submittedName>
</protein>
<dbReference type="PANTHER" id="PTHR46969">
    <property type="entry name" value="BIFUNCTIONAL PROTEIN HLDE"/>
    <property type="match status" value="1"/>
</dbReference>
<comment type="caution">
    <text evidence="1">The sequence shown here is derived from an EMBL/GenBank/DDBJ whole genome shotgun (WGS) entry which is preliminary data.</text>
</comment>
<gene>
    <name evidence="1" type="ORF">HUK84_18260</name>
</gene>
<dbReference type="AlphaFoldDB" id="A0A7Y7J0A8"/>
<dbReference type="Proteomes" id="UP000534870">
    <property type="component" value="Unassembled WGS sequence"/>
</dbReference>
<dbReference type="GO" id="GO:0033786">
    <property type="term" value="F:heptose-1-phosphate adenylyltransferase activity"/>
    <property type="evidence" value="ECO:0007669"/>
    <property type="project" value="TreeGrafter"/>
</dbReference>
<dbReference type="GO" id="GO:0005829">
    <property type="term" value="C:cytosol"/>
    <property type="evidence" value="ECO:0007669"/>
    <property type="project" value="TreeGrafter"/>
</dbReference>
<organism evidence="1 2">
    <name type="scientific">Nguyenibacter vanlangensis</name>
    <dbReference type="NCBI Taxonomy" id="1216886"/>
    <lineage>
        <taxon>Bacteria</taxon>
        <taxon>Pseudomonadati</taxon>
        <taxon>Pseudomonadota</taxon>
        <taxon>Alphaproteobacteria</taxon>
        <taxon>Acetobacterales</taxon>
        <taxon>Acetobacteraceae</taxon>
        <taxon>Nguyenibacter</taxon>
    </lineage>
</organism>
<dbReference type="SUPFAM" id="SSF53613">
    <property type="entry name" value="Ribokinase-like"/>
    <property type="match status" value="1"/>
</dbReference>
<dbReference type="GO" id="GO:0033785">
    <property type="term" value="F:heptose 7-phosphate kinase activity"/>
    <property type="evidence" value="ECO:0007669"/>
    <property type="project" value="TreeGrafter"/>
</dbReference>
<dbReference type="Gene3D" id="3.40.1190.20">
    <property type="match status" value="1"/>
</dbReference>
<accession>A0A7Y7J0A8</accession>
<dbReference type="EMBL" id="JABXXP010000707">
    <property type="protein sequence ID" value="NVN13050.1"/>
    <property type="molecule type" value="Genomic_DNA"/>
</dbReference>
<reference evidence="1 2" key="1">
    <citation type="submission" date="2020-06" db="EMBL/GenBank/DDBJ databases">
        <title>Description of novel acetic acid bacteria.</title>
        <authorList>
            <person name="Sombolestani A."/>
        </authorList>
    </citation>
    <scope>NUCLEOTIDE SEQUENCE [LARGE SCALE GENOMIC DNA]</scope>
    <source>
        <strain evidence="1 2">LMG 31431</strain>
    </source>
</reference>